<keyword evidence="3" id="KW-1185">Reference proteome</keyword>
<dbReference type="HOGENOM" id="CLU_860480_0_0_1"/>
<evidence type="ECO:0000256" key="1">
    <source>
        <dbReference type="SAM" id="MobiDB-lite"/>
    </source>
</evidence>
<accession>M2MYA3</accession>
<dbReference type="AlphaFoldDB" id="M2MYA3"/>
<dbReference type="EMBL" id="KB445564">
    <property type="protein sequence ID" value="EMC91270.1"/>
    <property type="molecule type" value="Genomic_DNA"/>
</dbReference>
<evidence type="ECO:0000313" key="3">
    <source>
        <dbReference type="Proteomes" id="UP000011761"/>
    </source>
</evidence>
<feature type="compositionally biased region" description="Low complexity" evidence="1">
    <location>
        <begin position="27"/>
        <end position="46"/>
    </location>
</feature>
<gene>
    <name evidence="2" type="ORF">BAUCODRAFT_320095</name>
</gene>
<dbReference type="RefSeq" id="XP_007681675.1">
    <property type="nucleotide sequence ID" value="XM_007683485.1"/>
</dbReference>
<feature type="region of interest" description="Disordered" evidence="1">
    <location>
        <begin position="285"/>
        <end position="323"/>
    </location>
</feature>
<dbReference type="KEGG" id="bcom:BAUCODRAFT_320095"/>
<dbReference type="eggNOG" id="ENOG502RGGD">
    <property type="taxonomic scope" value="Eukaryota"/>
</dbReference>
<feature type="region of interest" description="Disordered" evidence="1">
    <location>
        <begin position="21"/>
        <end position="49"/>
    </location>
</feature>
<evidence type="ECO:0000313" key="2">
    <source>
        <dbReference type="EMBL" id="EMC91270.1"/>
    </source>
</evidence>
<organism evidence="2 3">
    <name type="scientific">Baudoinia panamericana (strain UAMH 10762)</name>
    <name type="common">Angels' share fungus</name>
    <name type="synonym">Baudoinia compniacensis (strain UAMH 10762)</name>
    <dbReference type="NCBI Taxonomy" id="717646"/>
    <lineage>
        <taxon>Eukaryota</taxon>
        <taxon>Fungi</taxon>
        <taxon>Dikarya</taxon>
        <taxon>Ascomycota</taxon>
        <taxon>Pezizomycotina</taxon>
        <taxon>Dothideomycetes</taxon>
        <taxon>Dothideomycetidae</taxon>
        <taxon>Mycosphaerellales</taxon>
        <taxon>Teratosphaeriaceae</taxon>
        <taxon>Baudoinia</taxon>
    </lineage>
</organism>
<proteinExistence type="predicted"/>
<reference evidence="2 3" key="1">
    <citation type="journal article" date="2012" name="PLoS Pathog.">
        <title>Diverse lifestyles and strategies of plant pathogenesis encoded in the genomes of eighteen Dothideomycetes fungi.</title>
        <authorList>
            <person name="Ohm R.A."/>
            <person name="Feau N."/>
            <person name="Henrissat B."/>
            <person name="Schoch C.L."/>
            <person name="Horwitz B.A."/>
            <person name="Barry K.W."/>
            <person name="Condon B.J."/>
            <person name="Copeland A.C."/>
            <person name="Dhillon B."/>
            <person name="Glaser F."/>
            <person name="Hesse C.N."/>
            <person name="Kosti I."/>
            <person name="LaButti K."/>
            <person name="Lindquist E.A."/>
            <person name="Lucas S."/>
            <person name="Salamov A.A."/>
            <person name="Bradshaw R.E."/>
            <person name="Ciuffetti L."/>
            <person name="Hamelin R.C."/>
            <person name="Kema G.H.J."/>
            <person name="Lawrence C."/>
            <person name="Scott J.A."/>
            <person name="Spatafora J.W."/>
            <person name="Turgeon B.G."/>
            <person name="de Wit P.J.G.M."/>
            <person name="Zhong S."/>
            <person name="Goodwin S.B."/>
            <person name="Grigoriev I.V."/>
        </authorList>
    </citation>
    <scope>NUCLEOTIDE SEQUENCE [LARGE SCALE GENOMIC DNA]</scope>
    <source>
        <strain evidence="2 3">UAMH 10762</strain>
    </source>
</reference>
<protein>
    <submittedName>
        <fullName evidence="2">Uncharacterized protein</fullName>
    </submittedName>
</protein>
<sequence>MLRSVMACPSAQLANMEVPRHRPFSRSRTVSGDSTASSSSTVSIITYPEPPTRPPAAYLTELEISSAPMEQCHKDLAIMHLRRLSRIAWEDDNVHDKDALPQYTTKEAAREQLARMTVIVREYRAAGERAKRDEQEAGFEGDGEDMFSESMVHDLTDAAFFVSGRRGTFNQPVFANPLSIGREQEVAAFMQEVQAESVDDVIELWNLPQYATPLPDGPHCAGEDLGAGIDWTAKVLKGSVSEDNLIAGLVRFKARAGVRAPVAVGVPPSTDPLMDRKRRTEILLQRGASRTDMSWPPPPPRRSRAPSLSKLRDVDWEDVMGSG</sequence>
<dbReference type="GeneID" id="19111658"/>
<dbReference type="OrthoDB" id="3850906at2759"/>
<name>M2MYA3_BAUPA</name>
<dbReference type="Proteomes" id="UP000011761">
    <property type="component" value="Unassembled WGS sequence"/>
</dbReference>